<keyword evidence="8" id="KW-0325">Glycoprotein</keyword>
<dbReference type="Ensembl" id="ENSOCUT00000050156.1">
    <property type="protein sequence ID" value="ENSOCUP00000033171.1"/>
    <property type="gene ID" value="ENSOCUG00000005311.4"/>
</dbReference>
<reference evidence="15" key="2">
    <citation type="submission" date="2025-08" db="UniProtKB">
        <authorList>
            <consortium name="Ensembl"/>
        </authorList>
    </citation>
    <scope>IDENTIFICATION</scope>
    <source>
        <strain evidence="15">Thorbecke</strain>
    </source>
</reference>
<dbReference type="GO" id="GO:0030368">
    <property type="term" value="F:interleukin-17 receptor activity"/>
    <property type="evidence" value="ECO:0007669"/>
    <property type="project" value="InterPro"/>
</dbReference>
<evidence type="ECO:0000256" key="7">
    <source>
        <dbReference type="ARBA" id="ARBA00023170"/>
    </source>
</evidence>
<dbReference type="PANTHER" id="PTHR15583">
    <property type="entry name" value="INTERLEUKIN-17 RECEPTOR"/>
    <property type="match status" value="1"/>
</dbReference>
<dbReference type="GO" id="GO:0005886">
    <property type="term" value="C:plasma membrane"/>
    <property type="evidence" value="ECO:0007669"/>
    <property type="project" value="UniProtKB-SubCell"/>
</dbReference>
<feature type="domain" description="Interleukin-17 receptor C/E N-terminal" evidence="14">
    <location>
        <begin position="318"/>
        <end position="545"/>
    </location>
</feature>
<dbReference type="Pfam" id="PF15037">
    <property type="entry name" value="IL17_R_N"/>
    <property type="match status" value="1"/>
</dbReference>
<dbReference type="InParanoid" id="A0A5F9CHN1"/>
<evidence type="ECO:0000256" key="6">
    <source>
        <dbReference type="ARBA" id="ARBA00023136"/>
    </source>
</evidence>
<keyword evidence="6 12" id="KW-0472">Membrane</keyword>
<dbReference type="Bgee" id="ENSOCUG00000005311">
    <property type="expression patterns" value="Expressed in skin of back and 12 other cell types or tissues"/>
</dbReference>
<dbReference type="AlphaFoldDB" id="A0A5F9CHN1"/>
<dbReference type="FunFam" id="3.40.50.11530:FF:000006">
    <property type="entry name" value="interleukin-17 receptor E isoform X2"/>
    <property type="match status" value="1"/>
</dbReference>
<protein>
    <recommendedName>
        <fullName evidence="10">Interleukin-17 receptor E</fullName>
    </recommendedName>
</protein>
<dbReference type="InterPro" id="IPR013568">
    <property type="entry name" value="SEFIR_dom"/>
</dbReference>
<keyword evidence="5 12" id="KW-1133">Transmembrane helix</keyword>
<name>A0A5F9CHN1_RABIT</name>
<evidence type="ECO:0000313" key="15">
    <source>
        <dbReference type="Ensembl" id="ENSOCUP00000033171.1"/>
    </source>
</evidence>
<proteinExistence type="predicted"/>
<keyword evidence="3 12" id="KW-0812">Transmembrane</keyword>
<organism evidence="15 16">
    <name type="scientific">Oryctolagus cuniculus</name>
    <name type="common">Rabbit</name>
    <dbReference type="NCBI Taxonomy" id="9986"/>
    <lineage>
        <taxon>Eukaryota</taxon>
        <taxon>Metazoa</taxon>
        <taxon>Chordata</taxon>
        <taxon>Craniata</taxon>
        <taxon>Vertebrata</taxon>
        <taxon>Euteleostomi</taxon>
        <taxon>Mammalia</taxon>
        <taxon>Eutheria</taxon>
        <taxon>Euarchontoglires</taxon>
        <taxon>Glires</taxon>
        <taxon>Lagomorpha</taxon>
        <taxon>Leporidae</taxon>
        <taxon>Oryctolagus</taxon>
    </lineage>
</organism>
<keyword evidence="2" id="KW-1003">Cell membrane</keyword>
<dbReference type="STRING" id="9986.ENSOCUP00000033171"/>
<dbReference type="GO" id="GO:0006954">
    <property type="term" value="P:inflammatory response"/>
    <property type="evidence" value="ECO:0007669"/>
    <property type="project" value="UniProtKB-KW"/>
</dbReference>
<reference evidence="15" key="3">
    <citation type="submission" date="2025-09" db="UniProtKB">
        <authorList>
            <consortium name="Ensembl"/>
        </authorList>
    </citation>
    <scope>IDENTIFICATION</scope>
    <source>
        <strain evidence="15">Thorbecke</strain>
    </source>
</reference>
<sequence length="762" mass="83172">MGAPPNLMLAPFLSFFSHTRAPSSFRWGTGGFWGLSPSVPPRPSTWKKECARAGWLGRGRSFAAGRGQGRPPQGSCWCCAPGAQWGPAAPVQAAQPCSLRPDPAEAHGEPRMGAPAPAGRWPLCLWWDRLFPLALLEHPRPSGPSHSEVPLPGSPACAPCSTLLALLPGRLRLVPVWHLRVASDASGLQRGCFCLSAWKSRKSYTFRFCRRPRMPAPAQRKLLGRRCLSGKGRHVSVPCLDTCPRGLRSKRTQPWDPFSAARGPGLGSQRRGGPDFSFELLPEARVIRATVPPGPEVLLRLCHQWALECEEPSSPFDAQKIVSGGHTADLPYEFLLPCLCIEAFHLQEDTVRRKKCPFQSWPEAYGSDFWKSVHFSDYSQRDQMAMALTLRCPLRLEASLCQKQEGHTLCEDVPNATARESEGWYILDKVDLHPQLCFKFSVGNSSHVECPHQTAGACTSWNVSMDTRARQLILHFSSTVQATFSAAWSHPGLGHDPLTSPVYSVSQTQGSGPVTLDLVIPFLRPGGCVLVWRSDVQFASKRLLCPDVSHRRLGLLILALLALATLLGVVLVLTCCHPLSGPGPARPVLLLHVAESQEQRRLVGALAELLRTALGGGRDVIVDLWEGTRVAHVGPLPWLWAAQARVLRERGTVLLLWGPAGGSDPCTAPLHALLGAAPRPLLLLAYFSRLCAKGDIPRPLRVLPRYRLLRDLPRLLRALGARPGTGTVAAGPDCLGARQGLRGRLELCRRLEREAATVAGHV</sequence>
<feature type="region of interest" description="Disordered" evidence="11">
    <location>
        <begin position="251"/>
        <end position="271"/>
    </location>
</feature>
<feature type="domain" description="SEFIR" evidence="13">
    <location>
        <begin position="586"/>
        <end position="658"/>
    </location>
</feature>
<dbReference type="InterPro" id="IPR027841">
    <property type="entry name" value="IL-17_rcpt_C/E_N"/>
</dbReference>
<dbReference type="FunCoup" id="A0A5F9CHN1">
    <property type="interactions" value="3"/>
</dbReference>
<evidence type="ECO:0000256" key="8">
    <source>
        <dbReference type="ARBA" id="ARBA00023180"/>
    </source>
</evidence>
<dbReference type="Pfam" id="PF08357">
    <property type="entry name" value="SEFIR"/>
    <property type="match status" value="1"/>
</dbReference>
<keyword evidence="7" id="KW-0675">Receptor</keyword>
<gene>
    <name evidence="15" type="primary">IL17RE</name>
</gene>
<evidence type="ECO:0000256" key="12">
    <source>
        <dbReference type="SAM" id="Phobius"/>
    </source>
</evidence>
<dbReference type="InterPro" id="IPR039465">
    <property type="entry name" value="IL-17_rcpt-like"/>
</dbReference>
<reference evidence="15 16" key="1">
    <citation type="journal article" date="2011" name="Nature">
        <title>A high-resolution map of human evolutionary constraint using 29 mammals.</title>
        <authorList>
            <person name="Lindblad-Toh K."/>
            <person name="Garber M."/>
            <person name="Zuk O."/>
            <person name="Lin M.F."/>
            <person name="Parker B.J."/>
            <person name="Washietl S."/>
            <person name="Kheradpour P."/>
            <person name="Ernst J."/>
            <person name="Jordan G."/>
            <person name="Mauceli E."/>
            <person name="Ward L.D."/>
            <person name="Lowe C.B."/>
            <person name="Holloway A.K."/>
            <person name="Clamp M."/>
            <person name="Gnerre S."/>
            <person name="Alfoldi J."/>
            <person name="Beal K."/>
            <person name="Chang J."/>
            <person name="Clawson H."/>
            <person name="Cuff J."/>
            <person name="Di Palma F."/>
            <person name="Fitzgerald S."/>
            <person name="Flicek P."/>
            <person name="Guttman M."/>
            <person name="Hubisz M.J."/>
            <person name="Jaffe D.B."/>
            <person name="Jungreis I."/>
            <person name="Kent W.J."/>
            <person name="Kostka D."/>
            <person name="Lara M."/>
            <person name="Martins A.L."/>
            <person name="Massingham T."/>
            <person name="Moltke I."/>
            <person name="Raney B.J."/>
            <person name="Rasmussen M.D."/>
            <person name="Robinson J."/>
            <person name="Stark A."/>
            <person name="Vilella A.J."/>
            <person name="Wen J."/>
            <person name="Xie X."/>
            <person name="Zody M.C."/>
            <person name="Baldwin J."/>
            <person name="Bloom T."/>
            <person name="Chin C.W."/>
            <person name="Heiman D."/>
            <person name="Nicol R."/>
            <person name="Nusbaum C."/>
            <person name="Young S."/>
            <person name="Wilkinson J."/>
            <person name="Worley K.C."/>
            <person name="Kovar C.L."/>
            <person name="Muzny D.M."/>
            <person name="Gibbs R.A."/>
            <person name="Cree A."/>
            <person name="Dihn H.H."/>
            <person name="Fowler G."/>
            <person name="Jhangiani S."/>
            <person name="Joshi V."/>
            <person name="Lee S."/>
            <person name="Lewis L.R."/>
            <person name="Nazareth L.V."/>
            <person name="Okwuonu G."/>
            <person name="Santibanez J."/>
            <person name="Warren W.C."/>
            <person name="Mardis E.R."/>
            <person name="Weinstock G.M."/>
            <person name="Wilson R.K."/>
            <person name="Delehaunty K."/>
            <person name="Dooling D."/>
            <person name="Fronik C."/>
            <person name="Fulton L."/>
            <person name="Fulton B."/>
            <person name="Graves T."/>
            <person name="Minx P."/>
            <person name="Sodergren E."/>
            <person name="Birney E."/>
            <person name="Margulies E.H."/>
            <person name="Herrero J."/>
            <person name="Green E.D."/>
            <person name="Haussler D."/>
            <person name="Siepel A."/>
            <person name="Goldman N."/>
            <person name="Pollard K.S."/>
            <person name="Pedersen J.S."/>
            <person name="Lander E.S."/>
            <person name="Kellis M."/>
        </authorList>
    </citation>
    <scope>NUCLEOTIDE SEQUENCE [LARGE SCALE GENOMIC DNA]</scope>
    <source>
        <strain evidence="16">Thorbecke</strain>
    </source>
</reference>
<evidence type="ECO:0000313" key="16">
    <source>
        <dbReference type="Proteomes" id="UP000001811"/>
    </source>
</evidence>
<evidence type="ECO:0000256" key="10">
    <source>
        <dbReference type="ARBA" id="ARBA00069303"/>
    </source>
</evidence>
<evidence type="ECO:0000259" key="14">
    <source>
        <dbReference type="Pfam" id="PF15037"/>
    </source>
</evidence>
<evidence type="ECO:0000256" key="4">
    <source>
        <dbReference type="ARBA" id="ARBA00022729"/>
    </source>
</evidence>
<dbReference type="PANTHER" id="PTHR15583:SF5">
    <property type="entry name" value="INTERLEUKIN-17 RECEPTOR E"/>
    <property type="match status" value="1"/>
</dbReference>
<evidence type="ECO:0000256" key="5">
    <source>
        <dbReference type="ARBA" id="ARBA00022989"/>
    </source>
</evidence>
<dbReference type="Proteomes" id="UP000001811">
    <property type="component" value="Unplaced"/>
</dbReference>
<keyword evidence="4" id="KW-0732">Signal</keyword>
<evidence type="ECO:0000256" key="2">
    <source>
        <dbReference type="ARBA" id="ARBA00022475"/>
    </source>
</evidence>
<dbReference type="Gene3D" id="3.40.50.11530">
    <property type="match status" value="1"/>
</dbReference>
<comment type="subcellular location">
    <subcellularLocation>
        <location evidence="1">Cell membrane</location>
        <topology evidence="1">Single-pass type I membrane protein</topology>
    </subcellularLocation>
</comment>
<dbReference type="GeneTree" id="ENSGT00940000161421"/>
<evidence type="ECO:0000256" key="3">
    <source>
        <dbReference type="ARBA" id="ARBA00022692"/>
    </source>
</evidence>
<evidence type="ECO:0000256" key="1">
    <source>
        <dbReference type="ARBA" id="ARBA00004251"/>
    </source>
</evidence>
<evidence type="ECO:0000259" key="13">
    <source>
        <dbReference type="Pfam" id="PF08357"/>
    </source>
</evidence>
<evidence type="ECO:0000256" key="9">
    <source>
        <dbReference type="ARBA" id="ARBA00023198"/>
    </source>
</evidence>
<evidence type="ECO:0000256" key="11">
    <source>
        <dbReference type="SAM" id="MobiDB-lite"/>
    </source>
</evidence>
<keyword evidence="16" id="KW-1185">Reference proteome</keyword>
<keyword evidence="9" id="KW-0395">Inflammatory response</keyword>
<accession>A0A5F9CHN1</accession>
<feature type="transmembrane region" description="Helical" evidence="12">
    <location>
        <begin position="553"/>
        <end position="573"/>
    </location>
</feature>